<dbReference type="AlphaFoldDB" id="A0A224YUL5"/>
<accession>A0A224YUL5</accession>
<keyword evidence="1" id="KW-0560">Oxidoreductase</keyword>
<evidence type="ECO:0000256" key="1">
    <source>
        <dbReference type="ARBA" id="ARBA00023002"/>
    </source>
</evidence>
<protein>
    <submittedName>
        <fullName evidence="2">Dehydrogenase</fullName>
    </submittedName>
</protein>
<proteinExistence type="predicted"/>
<reference evidence="2" key="1">
    <citation type="journal article" date="2017" name="Parasit. Vectors">
        <title>Sialotranscriptomics of Rhipicephalus zambeziensis reveals intricate expression profiles of secretory proteins and suggests tight temporal transcriptional regulation during blood-feeding.</title>
        <authorList>
            <person name="de Castro M.H."/>
            <person name="de Klerk D."/>
            <person name="Pienaar R."/>
            <person name="Rees D.J.G."/>
            <person name="Mans B.J."/>
        </authorList>
    </citation>
    <scope>NUCLEOTIDE SEQUENCE</scope>
    <source>
        <tissue evidence="2">Salivary glands</tissue>
    </source>
</reference>
<dbReference type="EMBL" id="GFPF01007145">
    <property type="protein sequence ID" value="MAA18291.1"/>
    <property type="molecule type" value="Transcribed_RNA"/>
</dbReference>
<dbReference type="Gene3D" id="3.40.50.720">
    <property type="entry name" value="NAD(P)-binding Rossmann-like Domain"/>
    <property type="match status" value="1"/>
</dbReference>
<dbReference type="Pfam" id="PF00106">
    <property type="entry name" value="adh_short"/>
    <property type="match status" value="1"/>
</dbReference>
<organism evidence="2">
    <name type="scientific">Rhipicephalus zambeziensis</name>
    <dbReference type="NCBI Taxonomy" id="60191"/>
    <lineage>
        <taxon>Eukaryota</taxon>
        <taxon>Metazoa</taxon>
        <taxon>Ecdysozoa</taxon>
        <taxon>Arthropoda</taxon>
        <taxon>Chelicerata</taxon>
        <taxon>Arachnida</taxon>
        <taxon>Acari</taxon>
        <taxon>Parasitiformes</taxon>
        <taxon>Ixodida</taxon>
        <taxon>Ixodoidea</taxon>
        <taxon>Ixodidae</taxon>
        <taxon>Rhipicephalinae</taxon>
        <taxon>Rhipicephalus</taxon>
        <taxon>Rhipicephalus</taxon>
    </lineage>
</organism>
<sequence>MDIAQPEKKLDLRAIVAELVLLAKIVLLAIEHLWDEHAMCRSQASMEGKTVIVTGATSGIGKETAMELARRKARVIIGCRNPEKAQQTARQIFEQTKQRVVVKALDMSSLKSVRNFCDDIVHTEERLDVLINNAGAIGHSKKVKMTEDGFEEIFQTNFLAPLLLTLLLLDLLKKSSPSRIINVASDYHRLGQVGNVGQMARGVNLVTNPTAIYGNAKLALCMATVALSDRLRGTGVTVNSLHPGAVKTHIVDEGPGLRKFLFDFLLGIKGKTPLEGAQTSVRLAVDPELANTSGEYFENCAPAAPRYRSPHLADHRLAEHFLRSSLQLLEM</sequence>
<dbReference type="PRINTS" id="PR00081">
    <property type="entry name" value="GDHRDH"/>
</dbReference>
<dbReference type="PANTHER" id="PTHR43157:SF31">
    <property type="entry name" value="PHOSPHATIDYLINOSITOL-GLYCAN BIOSYNTHESIS CLASS F PROTEIN"/>
    <property type="match status" value="1"/>
</dbReference>
<dbReference type="PANTHER" id="PTHR43157">
    <property type="entry name" value="PHOSPHATIDYLINOSITOL-GLYCAN BIOSYNTHESIS CLASS F PROTEIN-RELATED"/>
    <property type="match status" value="1"/>
</dbReference>
<dbReference type="SUPFAM" id="SSF51735">
    <property type="entry name" value="NAD(P)-binding Rossmann-fold domains"/>
    <property type="match status" value="1"/>
</dbReference>
<name>A0A224YUL5_9ACAR</name>
<dbReference type="GO" id="GO:0016491">
    <property type="term" value="F:oxidoreductase activity"/>
    <property type="evidence" value="ECO:0007669"/>
    <property type="project" value="UniProtKB-KW"/>
</dbReference>
<dbReference type="InterPro" id="IPR002347">
    <property type="entry name" value="SDR_fam"/>
</dbReference>
<evidence type="ECO:0000313" key="2">
    <source>
        <dbReference type="EMBL" id="MAA18291.1"/>
    </source>
</evidence>
<dbReference type="InterPro" id="IPR036291">
    <property type="entry name" value="NAD(P)-bd_dom_sf"/>
</dbReference>